<evidence type="ECO:0000313" key="7">
    <source>
        <dbReference type="Proteomes" id="UP000236743"/>
    </source>
</evidence>
<evidence type="ECO:0000256" key="1">
    <source>
        <dbReference type="ARBA" id="ARBA00010062"/>
    </source>
</evidence>
<gene>
    <name evidence="6" type="ORF">SAMN04488115_10512</name>
</gene>
<dbReference type="PANTHER" id="PTHR30483">
    <property type="entry name" value="LEUCINE-SPECIFIC-BINDING PROTEIN"/>
    <property type="match status" value="1"/>
</dbReference>
<protein>
    <submittedName>
        <fullName evidence="6">Amino acid/amide ABC transporter substrate-binding protein, HAAT family</fullName>
    </submittedName>
</protein>
<comment type="similarity">
    <text evidence="1">Belongs to the leucine-binding protein family.</text>
</comment>
<dbReference type="SUPFAM" id="SSF53822">
    <property type="entry name" value="Periplasmic binding protein-like I"/>
    <property type="match status" value="1"/>
</dbReference>
<evidence type="ECO:0000256" key="4">
    <source>
        <dbReference type="SAM" id="SignalP"/>
    </source>
</evidence>
<keyword evidence="3" id="KW-0813">Transport</keyword>
<proteinExistence type="inferred from homology"/>
<evidence type="ECO:0000259" key="5">
    <source>
        <dbReference type="Pfam" id="PF13458"/>
    </source>
</evidence>
<dbReference type="Gene3D" id="3.40.50.2300">
    <property type="match status" value="2"/>
</dbReference>
<dbReference type="Proteomes" id="UP000236743">
    <property type="component" value="Unassembled WGS sequence"/>
</dbReference>
<dbReference type="OrthoDB" id="9791590at2"/>
<evidence type="ECO:0000256" key="2">
    <source>
        <dbReference type="ARBA" id="ARBA00022729"/>
    </source>
</evidence>
<name>A0A1H5ZV08_9HYPH</name>
<feature type="chain" id="PRO_5009291977" evidence="4">
    <location>
        <begin position="28"/>
        <end position="395"/>
    </location>
</feature>
<dbReference type="GO" id="GO:0006865">
    <property type="term" value="P:amino acid transport"/>
    <property type="evidence" value="ECO:0007669"/>
    <property type="project" value="UniProtKB-KW"/>
</dbReference>
<keyword evidence="2 4" id="KW-0732">Signal</keyword>
<keyword evidence="3" id="KW-0029">Amino-acid transport</keyword>
<organism evidence="6 7">
    <name type="scientific">Bosea lathyri</name>
    <dbReference type="NCBI Taxonomy" id="1036778"/>
    <lineage>
        <taxon>Bacteria</taxon>
        <taxon>Pseudomonadati</taxon>
        <taxon>Pseudomonadota</taxon>
        <taxon>Alphaproteobacteria</taxon>
        <taxon>Hyphomicrobiales</taxon>
        <taxon>Boseaceae</taxon>
        <taxon>Bosea</taxon>
    </lineage>
</organism>
<dbReference type="InterPro" id="IPR028081">
    <property type="entry name" value="Leu-bd"/>
</dbReference>
<dbReference type="PANTHER" id="PTHR30483:SF6">
    <property type="entry name" value="PERIPLASMIC BINDING PROTEIN OF ABC TRANSPORTER FOR NATURAL AMINO ACIDS"/>
    <property type="match status" value="1"/>
</dbReference>
<dbReference type="InterPro" id="IPR051010">
    <property type="entry name" value="BCAA_transport"/>
</dbReference>
<dbReference type="RefSeq" id="WP_103872942.1">
    <property type="nucleotide sequence ID" value="NZ_FNUY01000005.1"/>
</dbReference>
<dbReference type="CDD" id="cd06336">
    <property type="entry name" value="PBP1_ABC_ligand_binding-like"/>
    <property type="match status" value="1"/>
</dbReference>
<feature type="domain" description="Leucine-binding protein" evidence="5">
    <location>
        <begin position="30"/>
        <end position="382"/>
    </location>
</feature>
<dbReference type="InterPro" id="IPR028082">
    <property type="entry name" value="Peripla_BP_I"/>
</dbReference>
<evidence type="ECO:0000313" key="6">
    <source>
        <dbReference type="EMBL" id="SEG39625.1"/>
    </source>
</evidence>
<evidence type="ECO:0000256" key="3">
    <source>
        <dbReference type="ARBA" id="ARBA00022970"/>
    </source>
</evidence>
<dbReference type="AlphaFoldDB" id="A0A1H5ZV08"/>
<reference evidence="6 7" key="1">
    <citation type="submission" date="2016-10" db="EMBL/GenBank/DDBJ databases">
        <authorList>
            <person name="de Groot N.N."/>
        </authorList>
    </citation>
    <scope>NUCLEOTIDE SEQUENCE [LARGE SCALE GENOMIC DNA]</scope>
    <source>
        <strain evidence="6 7">DSM 26656</strain>
    </source>
</reference>
<dbReference type="EMBL" id="FNUY01000005">
    <property type="protein sequence ID" value="SEG39625.1"/>
    <property type="molecule type" value="Genomic_DNA"/>
</dbReference>
<dbReference type="Pfam" id="PF13458">
    <property type="entry name" value="Peripla_BP_6"/>
    <property type="match status" value="1"/>
</dbReference>
<accession>A0A1H5ZV08</accession>
<keyword evidence="7" id="KW-1185">Reference proteome</keyword>
<sequence length="395" mass="41849">MTITTRMKSLAFGTSLGLFATLGAANAQETIKLGLSIPLSGAGAIWGKGSEFMCKKAAQEIAQAGGVKVEGKTYNFECLAYDNKYNAAEGTRVAQTLLNRDGVKFIAGSLGTAPVQALQSLSERQGVVMFTTAWGSSIKGPKFPLTFTQMNTAFEIIPPLIRYIHGLHPEAKSVAMLNPNDATGRETEGVSKKVWTDTGVKILSSDFYERGTTEFQPIAARIASLKPEVVDLASLPPADAGVVLRELDVLGWKGVKVIAVGTGVDGLKATGGNAIEGVYMGAAVIFDGPTATSQQKAINDEARGVLGESLNSIQIGFYDSVYAIKAAMEKAQSIDPKKVGAVLADVSFTSFYGNKVDFYGTGTYGARQQMRLPVSISQVQDGKLVEKSRIVPEGN</sequence>
<feature type="signal peptide" evidence="4">
    <location>
        <begin position="1"/>
        <end position="27"/>
    </location>
</feature>